<name>A0A7T3BXM1_MORNO</name>
<proteinExistence type="predicted"/>
<dbReference type="EMBL" id="CP065728">
    <property type="protein sequence ID" value="QPT43702.1"/>
    <property type="molecule type" value="Genomic_DNA"/>
</dbReference>
<sequence>MIERDMKQISFEFGQNHPQIHLKAIDLFAGIGGIRLGFEQVLSLGLLHKLAD</sequence>
<evidence type="ECO:0000313" key="2">
    <source>
        <dbReference type="Proteomes" id="UP000594834"/>
    </source>
</evidence>
<organism evidence="1 2">
    <name type="scientific">Moraxella nonliquefaciens</name>
    <dbReference type="NCBI Taxonomy" id="478"/>
    <lineage>
        <taxon>Bacteria</taxon>
        <taxon>Pseudomonadati</taxon>
        <taxon>Pseudomonadota</taxon>
        <taxon>Gammaproteobacteria</taxon>
        <taxon>Moraxellales</taxon>
        <taxon>Moraxellaceae</taxon>
        <taxon>Moraxella</taxon>
    </lineage>
</organism>
<protein>
    <submittedName>
        <fullName evidence="1">DNA cytosine methyltransferase</fullName>
    </submittedName>
</protein>
<dbReference type="GO" id="GO:0032259">
    <property type="term" value="P:methylation"/>
    <property type="evidence" value="ECO:0007669"/>
    <property type="project" value="UniProtKB-KW"/>
</dbReference>
<keyword evidence="2" id="KW-1185">Reference proteome</keyword>
<reference evidence="1 2" key="1">
    <citation type="submission" date="2020-12" db="EMBL/GenBank/DDBJ databases">
        <title>FDA dAtabase for Regulatory Grade micrObial Sequences (FDA-ARGOS): Supporting development and validation of Infectious Disease Dx tests.</title>
        <authorList>
            <person name="Sproer C."/>
            <person name="Gronow S."/>
            <person name="Severitt S."/>
            <person name="Schroder I."/>
            <person name="Tallon L."/>
            <person name="Sadzewicz L."/>
            <person name="Zhao X."/>
            <person name="Boylan J."/>
            <person name="Ott S."/>
            <person name="Bowen H."/>
            <person name="Vavikolanu K."/>
            <person name="Mehta A."/>
            <person name="Aluvathingal J."/>
            <person name="Nadendla S."/>
            <person name="Lowell S."/>
            <person name="Myers T."/>
            <person name="Yan Y."/>
            <person name="Sichtig H."/>
        </authorList>
    </citation>
    <scope>NUCLEOTIDE SEQUENCE [LARGE SCALE GENOMIC DNA]</scope>
    <source>
        <strain evidence="1 2">FDAARGOS_869</strain>
    </source>
</reference>
<dbReference type="GO" id="GO:0008168">
    <property type="term" value="F:methyltransferase activity"/>
    <property type="evidence" value="ECO:0007669"/>
    <property type="project" value="UniProtKB-KW"/>
</dbReference>
<keyword evidence="1" id="KW-0808">Transferase</keyword>
<dbReference type="InterPro" id="IPR029063">
    <property type="entry name" value="SAM-dependent_MTases_sf"/>
</dbReference>
<dbReference type="RefSeq" id="WP_158512508.1">
    <property type="nucleotide sequence ID" value="NZ_CP065728.1"/>
</dbReference>
<evidence type="ECO:0000313" key="1">
    <source>
        <dbReference type="EMBL" id="QPT43702.1"/>
    </source>
</evidence>
<gene>
    <name evidence="1" type="ORF">I6G26_06265</name>
</gene>
<keyword evidence="1" id="KW-0489">Methyltransferase</keyword>
<dbReference type="Gene3D" id="3.40.50.150">
    <property type="entry name" value="Vaccinia Virus protein VP39"/>
    <property type="match status" value="1"/>
</dbReference>
<dbReference type="Proteomes" id="UP000594834">
    <property type="component" value="Chromosome"/>
</dbReference>
<accession>A0A7T3BXM1</accession>